<reference evidence="2" key="1">
    <citation type="journal article" date="2016" name="Nature">
        <title>Genome evolution in the allotetraploid frog Xenopus laevis.</title>
        <authorList>
            <person name="Session A.M."/>
            <person name="Uno Y."/>
            <person name="Kwon T."/>
            <person name="Chapman J.A."/>
            <person name="Toyoda A."/>
            <person name="Takahashi S."/>
            <person name="Fukui A."/>
            <person name="Hikosaka A."/>
            <person name="Suzuki A."/>
            <person name="Kondo M."/>
            <person name="van Heeringen S.J."/>
            <person name="Quigley I."/>
            <person name="Heinz S."/>
            <person name="Ogino H."/>
            <person name="Ochi H."/>
            <person name="Hellsten U."/>
            <person name="Lyons J.B."/>
            <person name="Simakov O."/>
            <person name="Putnam N."/>
            <person name="Stites J."/>
            <person name="Kuroki Y."/>
            <person name="Tanaka T."/>
            <person name="Michiue T."/>
            <person name="Watanabe M."/>
            <person name="Bogdanovic O."/>
            <person name="Lister R."/>
            <person name="Georgiou G."/>
            <person name="Paranjpe S.S."/>
            <person name="van Kruijsbergen I."/>
            <person name="Shu S."/>
            <person name="Carlson J."/>
            <person name="Kinoshita T."/>
            <person name="Ohta Y."/>
            <person name="Mawaribuchi S."/>
            <person name="Jenkins J."/>
            <person name="Grimwood J."/>
            <person name="Schmutz J."/>
            <person name="Mitros T."/>
            <person name="Mozaffari S.V."/>
            <person name="Suzuki Y."/>
            <person name="Haramoto Y."/>
            <person name="Yamamoto T.S."/>
            <person name="Takagi C."/>
            <person name="Heald R."/>
            <person name="Miller K."/>
            <person name="Haudenschild C."/>
            <person name="Kitzman J."/>
            <person name="Nakayama T."/>
            <person name="Izutsu Y."/>
            <person name="Robert J."/>
            <person name="Fortriede J."/>
            <person name="Burns K."/>
            <person name="Lotay V."/>
            <person name="Karimi K."/>
            <person name="Yasuoka Y."/>
            <person name="Dichmann D.S."/>
            <person name="Flajnik M.F."/>
            <person name="Houston D.W."/>
            <person name="Shendure J."/>
            <person name="DuPasquier L."/>
            <person name="Vize P.D."/>
            <person name="Zorn A.M."/>
            <person name="Ito M."/>
            <person name="Marcotte E.M."/>
            <person name="Wallingford J.B."/>
            <person name="Ito Y."/>
            <person name="Asashima M."/>
            <person name="Ueno N."/>
            <person name="Matsuda Y."/>
            <person name="Veenstra G.J."/>
            <person name="Fujiyama A."/>
            <person name="Harland R.M."/>
            <person name="Taira M."/>
            <person name="Rokhsar D.S."/>
        </authorList>
    </citation>
    <scope>NUCLEOTIDE SEQUENCE [LARGE SCALE GENOMIC DNA]</scope>
    <source>
        <strain evidence="2">J</strain>
    </source>
</reference>
<dbReference type="EMBL" id="CM004469">
    <property type="protein sequence ID" value="OCT92051.1"/>
    <property type="molecule type" value="Genomic_DNA"/>
</dbReference>
<dbReference type="AlphaFoldDB" id="A0A974DJ86"/>
<evidence type="ECO:0000313" key="1">
    <source>
        <dbReference type="EMBL" id="OCT92051.1"/>
    </source>
</evidence>
<sequence>MTFYCIIWRQYTVVKLHTGSKKNFPTVRIHSTYTNKISYLKMTIYYIMNVQNTNDNMLDEKKQNHKLFYKPT</sequence>
<evidence type="ECO:0000313" key="2">
    <source>
        <dbReference type="Proteomes" id="UP000694892"/>
    </source>
</evidence>
<protein>
    <submittedName>
        <fullName evidence="1">Uncharacterized protein</fullName>
    </submittedName>
</protein>
<gene>
    <name evidence="1" type="ORF">XELAEV_18015108mg</name>
</gene>
<name>A0A974DJ86_XENLA</name>
<accession>A0A974DJ86</accession>
<proteinExistence type="predicted"/>
<organism evidence="1 2">
    <name type="scientific">Xenopus laevis</name>
    <name type="common">African clawed frog</name>
    <dbReference type="NCBI Taxonomy" id="8355"/>
    <lineage>
        <taxon>Eukaryota</taxon>
        <taxon>Metazoa</taxon>
        <taxon>Chordata</taxon>
        <taxon>Craniata</taxon>
        <taxon>Vertebrata</taxon>
        <taxon>Euteleostomi</taxon>
        <taxon>Amphibia</taxon>
        <taxon>Batrachia</taxon>
        <taxon>Anura</taxon>
        <taxon>Pipoidea</taxon>
        <taxon>Pipidae</taxon>
        <taxon>Xenopodinae</taxon>
        <taxon>Xenopus</taxon>
        <taxon>Xenopus</taxon>
    </lineage>
</organism>
<dbReference type="Proteomes" id="UP000694892">
    <property type="component" value="Chromosome 2S"/>
</dbReference>